<evidence type="ECO:0000256" key="4">
    <source>
        <dbReference type="ARBA" id="ARBA00022525"/>
    </source>
</evidence>
<accession>X7F123</accession>
<dbReference type="InterPro" id="IPR024079">
    <property type="entry name" value="MetalloPept_cat_dom_sf"/>
</dbReference>
<dbReference type="PANTHER" id="PTHR38340:SF1">
    <property type="entry name" value="S-LAYER PROTEIN"/>
    <property type="match status" value="1"/>
</dbReference>
<dbReference type="InterPro" id="IPR018511">
    <property type="entry name" value="Hemolysin-typ_Ca-bd_CS"/>
</dbReference>
<dbReference type="Gene3D" id="2.150.10.10">
    <property type="entry name" value="Serralysin-like metalloprotease, C-terminal"/>
    <property type="match status" value="6"/>
</dbReference>
<dbReference type="InterPro" id="IPR003995">
    <property type="entry name" value="RTX_toxin_determinant-A"/>
</dbReference>
<dbReference type="InterPro" id="IPR013858">
    <property type="entry name" value="Peptidase_M10B_C"/>
</dbReference>
<sequence length="930" mass="95031">MPPVLIQPKETLTHVEAADRLLDWDHTTRPEIEARKFAGASFGTGALVGYSFVDTRGLRNTDGDSTTLEAPMSAQDILDVESFLPLISDVANVTFVRVTDGGDAYANTGMIAYQERWSGGGQAPSSASARPGDADLLNPTVVSIGVGTPPQAGIDDQRLVLHETLHALGLNHPGNYDGAEDFLAGYDLRAEFYNDSSQYTIMSYWQGFETGASYGRDPGQTLMLYDVMALQKLYGANETAFSGGTVYGWGSNTGRDAWTVSSSNQRMFGAIWDTGGVDRLDGSGFLSDQVLDLRETMFSNFGNDVANVTIAPGAVIENASGGFGDDWLIGNAADNVLRGGDGDDTLEGNGGDDWLFGGNGDDHVRGGTGHDEAYGGAGTDRLLYDLATTGWQIDLAAERARRPGDAAAEIVVGFEDVVGGTGADTVSGDAGANRLWGGRGNDRLSGQSGNDRLFGDRGDDTLDGGTGDDLLQGRDGNDVMIGGLGRDTFDGGAGRDTVGYRYAAQGWDIDLARGVAQAIPAPGSLAGGETGTETLHAVENVDGSHRADRLTGDAGANVLHGFGGADSIVGAAGADTLHGGDGNDLIRGGTGADRMFGGNGDDQFRGGGGQDHFDGGAGRDQIDLTIEAAAYSVDLAAGTAVTAGAIETLASIENVLGTAQGDSLFGDDGANNLQGRGGADRIGGRDGSDVILGGNGDDTLSGGRGDDLISGGSGLDDMDGGLGRDRVDYGYSGGSWRIDIDAETATRMGGETESIRNFEHVFGAGGADDIRGDAGANNLKGGGGGDTIHGRGGADVLHGQVGSDVLVGGLGADRLVGGTGADVFIYGALADSSPLAGLDVVAAGDGAAAFEIGGDVFDFRQLDASPGLRGFQSLTYSEAGGPGTVRVVESFGNMSLVQVFIDADGLVDLGVLIDDGAVGATSYGAGDFLL</sequence>
<evidence type="ECO:0000256" key="7">
    <source>
        <dbReference type="ARBA" id="ARBA00023026"/>
    </source>
</evidence>
<gene>
    <name evidence="11" type="ORF">RISW2_21900</name>
</gene>
<name>X7F123_9RHOB</name>
<dbReference type="InterPro" id="IPR050557">
    <property type="entry name" value="RTX_toxin/Mannuronan_C5-epim"/>
</dbReference>
<dbReference type="SUPFAM" id="SSF55486">
    <property type="entry name" value="Metalloproteases ('zincins'), catalytic domain"/>
    <property type="match status" value="1"/>
</dbReference>
<dbReference type="Gene3D" id="3.40.390.10">
    <property type="entry name" value="Collagenase (Catalytic Domain)"/>
    <property type="match status" value="1"/>
</dbReference>
<dbReference type="GO" id="GO:0005509">
    <property type="term" value="F:calcium ion binding"/>
    <property type="evidence" value="ECO:0007669"/>
    <property type="project" value="InterPro"/>
</dbReference>
<comment type="subcellular location">
    <subcellularLocation>
        <location evidence="2">Membrane</location>
    </subcellularLocation>
    <subcellularLocation>
        <location evidence="3">Secreted</location>
    </subcellularLocation>
</comment>
<reference evidence="11 12" key="1">
    <citation type="submission" date="2014-01" db="EMBL/GenBank/DDBJ databases">
        <title>Roseivivax isoporae LMG 25204 Genome Sequencing.</title>
        <authorList>
            <person name="Lai Q."/>
            <person name="Li G."/>
            <person name="Shao Z."/>
        </authorList>
    </citation>
    <scope>NUCLEOTIDE SEQUENCE [LARGE SCALE GENOMIC DNA]</scope>
    <source>
        <strain evidence="11 12">LMG 25204</strain>
    </source>
</reference>
<evidence type="ECO:0000313" key="11">
    <source>
        <dbReference type="EMBL" id="ETX26582.1"/>
    </source>
</evidence>
<evidence type="ECO:0000256" key="8">
    <source>
        <dbReference type="ARBA" id="ARBA00023136"/>
    </source>
</evidence>
<dbReference type="eggNOG" id="COG2931">
    <property type="taxonomic scope" value="Bacteria"/>
</dbReference>
<dbReference type="Pfam" id="PF08548">
    <property type="entry name" value="Peptidase_M10_C"/>
    <property type="match status" value="1"/>
</dbReference>
<evidence type="ECO:0000259" key="10">
    <source>
        <dbReference type="Pfam" id="PF08548"/>
    </source>
</evidence>
<feature type="domain" description="Peptidase M10 serralysin C-terminal" evidence="10">
    <location>
        <begin position="236"/>
        <end position="348"/>
    </location>
</feature>
<dbReference type="GO" id="GO:0090729">
    <property type="term" value="F:toxin activity"/>
    <property type="evidence" value="ECO:0007669"/>
    <property type="project" value="UniProtKB-KW"/>
</dbReference>
<comment type="caution">
    <text evidence="11">The sequence shown here is derived from an EMBL/GenBank/DDBJ whole genome shotgun (WGS) entry which is preliminary data.</text>
</comment>
<organism evidence="11 12">
    <name type="scientific">Roseivivax isoporae LMG 25204</name>
    <dbReference type="NCBI Taxonomy" id="1449351"/>
    <lineage>
        <taxon>Bacteria</taxon>
        <taxon>Pseudomonadati</taxon>
        <taxon>Pseudomonadota</taxon>
        <taxon>Alphaproteobacteria</taxon>
        <taxon>Rhodobacterales</taxon>
        <taxon>Roseobacteraceae</taxon>
        <taxon>Roseivivax</taxon>
    </lineage>
</organism>
<evidence type="ECO:0000256" key="3">
    <source>
        <dbReference type="ARBA" id="ARBA00004613"/>
    </source>
</evidence>
<dbReference type="Proteomes" id="UP000023430">
    <property type="component" value="Unassembled WGS sequence"/>
</dbReference>
<dbReference type="CDD" id="cd04277">
    <property type="entry name" value="ZnMc_serralysin_like"/>
    <property type="match status" value="1"/>
</dbReference>
<dbReference type="InterPro" id="IPR011049">
    <property type="entry name" value="Serralysin-like_metalloprot_C"/>
</dbReference>
<dbReference type="SUPFAM" id="SSF51120">
    <property type="entry name" value="beta-Roll"/>
    <property type="match status" value="4"/>
</dbReference>
<evidence type="ECO:0000256" key="5">
    <source>
        <dbReference type="ARBA" id="ARBA00022656"/>
    </source>
</evidence>
<dbReference type="GO" id="GO:0008237">
    <property type="term" value="F:metallopeptidase activity"/>
    <property type="evidence" value="ECO:0007669"/>
    <property type="project" value="InterPro"/>
</dbReference>
<keyword evidence="12" id="KW-1185">Reference proteome</keyword>
<dbReference type="GO" id="GO:0016020">
    <property type="term" value="C:membrane"/>
    <property type="evidence" value="ECO:0007669"/>
    <property type="project" value="UniProtKB-SubCell"/>
</dbReference>
<dbReference type="RefSeq" id="WP_043775375.1">
    <property type="nucleotide sequence ID" value="NZ_JAME01000076.1"/>
</dbReference>
<proteinExistence type="predicted"/>
<dbReference type="InterPro" id="IPR034033">
    <property type="entry name" value="Serralysin-like"/>
</dbReference>
<dbReference type="OrthoDB" id="733404at2"/>
<evidence type="ECO:0000313" key="12">
    <source>
        <dbReference type="Proteomes" id="UP000023430"/>
    </source>
</evidence>
<evidence type="ECO:0000256" key="2">
    <source>
        <dbReference type="ARBA" id="ARBA00004370"/>
    </source>
</evidence>
<evidence type="ECO:0000256" key="1">
    <source>
        <dbReference type="ARBA" id="ARBA00001913"/>
    </source>
</evidence>
<dbReference type="STRING" id="1449351.RISW2_21900"/>
<keyword evidence="4" id="KW-0964">Secreted</keyword>
<dbReference type="PRINTS" id="PR01488">
    <property type="entry name" value="RTXTOXINA"/>
</dbReference>
<keyword evidence="5" id="KW-0800">Toxin</keyword>
<dbReference type="PROSITE" id="PS00330">
    <property type="entry name" value="HEMOLYSIN_CALCIUM"/>
    <property type="match status" value="8"/>
</dbReference>
<dbReference type="GO" id="GO:0005615">
    <property type="term" value="C:extracellular space"/>
    <property type="evidence" value="ECO:0007669"/>
    <property type="project" value="InterPro"/>
</dbReference>
<dbReference type="AlphaFoldDB" id="X7F123"/>
<comment type="cofactor">
    <cofactor evidence="1">
        <name>Ca(2+)</name>
        <dbReference type="ChEBI" id="CHEBI:29108"/>
    </cofactor>
</comment>
<evidence type="ECO:0000256" key="9">
    <source>
        <dbReference type="SAM" id="MobiDB-lite"/>
    </source>
</evidence>
<evidence type="ECO:0000256" key="6">
    <source>
        <dbReference type="ARBA" id="ARBA00022737"/>
    </source>
</evidence>
<dbReference type="PATRIC" id="fig|1449351.3.peg.4517"/>
<dbReference type="EMBL" id="JAME01000076">
    <property type="protein sequence ID" value="ETX26582.1"/>
    <property type="molecule type" value="Genomic_DNA"/>
</dbReference>
<protein>
    <recommendedName>
        <fullName evidence="10">Peptidase M10 serralysin C-terminal domain-containing protein</fullName>
    </recommendedName>
</protein>
<keyword evidence="8" id="KW-0472">Membrane</keyword>
<dbReference type="PANTHER" id="PTHR38340">
    <property type="entry name" value="S-LAYER PROTEIN"/>
    <property type="match status" value="1"/>
</dbReference>
<keyword evidence="7" id="KW-0843">Virulence</keyword>
<dbReference type="InterPro" id="IPR001343">
    <property type="entry name" value="Hemolysn_Ca-bd"/>
</dbReference>
<dbReference type="PRINTS" id="PR00313">
    <property type="entry name" value="CABNDNGRPT"/>
</dbReference>
<keyword evidence="6" id="KW-0677">Repeat</keyword>
<dbReference type="Pfam" id="PF00353">
    <property type="entry name" value="HemolysinCabind"/>
    <property type="match status" value="6"/>
</dbReference>
<feature type="region of interest" description="Disordered" evidence="9">
    <location>
        <begin position="434"/>
        <end position="476"/>
    </location>
</feature>